<feature type="domain" description="AB hydrolase-1" evidence="3">
    <location>
        <begin position="27"/>
        <end position="266"/>
    </location>
</feature>
<dbReference type="InterPro" id="IPR029058">
    <property type="entry name" value="AB_hydrolase_fold"/>
</dbReference>
<sequence>MRTSEERRVEAWGLPLAGRYWPGEGLPMLALHGWLDNANSFLPLSAHLSRPLFALDFSGHGKSAARPLNSVVHFVDNVRDVLATADALGWPRFVLLGHSMGAGVATMFAATFPERVASLVLLDGLGPASTPAEEAPATLRKAVQAMQGFGAKRKPRYSRIEDAVAARCQGLGALSEASSRLLCERGLESGFGGWTWRADARLRLPSSLRLCEEQVHGFLQAIEAPTLLVGAADGLEGSGAFESRIPHVADIQVVRVPGGHHVHMDDAATVAAAIRPFLAR</sequence>
<protein>
    <submittedName>
        <fullName evidence="4">Alpha/beta hydrolase</fullName>
    </submittedName>
</protein>
<dbReference type="PANTHER" id="PTHR43798">
    <property type="entry name" value="MONOACYLGLYCEROL LIPASE"/>
    <property type="match status" value="1"/>
</dbReference>
<evidence type="ECO:0000313" key="4">
    <source>
        <dbReference type="EMBL" id="MCK0536160.1"/>
    </source>
</evidence>
<organism evidence="4 5">
    <name type="scientific">Alcanivorax quisquiliarum</name>
    <dbReference type="NCBI Taxonomy" id="2933565"/>
    <lineage>
        <taxon>Bacteria</taxon>
        <taxon>Pseudomonadati</taxon>
        <taxon>Pseudomonadota</taxon>
        <taxon>Gammaproteobacteria</taxon>
        <taxon>Oceanospirillales</taxon>
        <taxon>Alcanivoracaceae</taxon>
        <taxon>Alcanivorax</taxon>
    </lineage>
</organism>
<dbReference type="InterPro" id="IPR000073">
    <property type="entry name" value="AB_hydrolase_1"/>
</dbReference>
<dbReference type="Pfam" id="PF00561">
    <property type="entry name" value="Abhydrolase_1"/>
    <property type="match status" value="1"/>
</dbReference>
<evidence type="ECO:0000256" key="2">
    <source>
        <dbReference type="ARBA" id="ARBA00022801"/>
    </source>
</evidence>
<comment type="similarity">
    <text evidence="1">Belongs to the AB hydrolase superfamily.</text>
</comment>
<comment type="caution">
    <text evidence="4">The sequence shown here is derived from an EMBL/GenBank/DDBJ whole genome shotgun (WGS) entry which is preliminary data.</text>
</comment>
<accession>A0ABT0E2X3</accession>
<keyword evidence="5" id="KW-1185">Reference proteome</keyword>
<dbReference type="Gene3D" id="3.40.50.1820">
    <property type="entry name" value="alpha/beta hydrolase"/>
    <property type="match status" value="1"/>
</dbReference>
<dbReference type="PANTHER" id="PTHR43798:SF14">
    <property type="entry name" value="SERINE HYDROLASE-LIKE PROTEIN DDB_G0286239"/>
    <property type="match status" value="1"/>
</dbReference>
<dbReference type="EMBL" id="JALKII010000001">
    <property type="protein sequence ID" value="MCK0536160.1"/>
    <property type="molecule type" value="Genomic_DNA"/>
</dbReference>
<dbReference type="InterPro" id="IPR050266">
    <property type="entry name" value="AB_hydrolase_sf"/>
</dbReference>
<dbReference type="SUPFAM" id="SSF53474">
    <property type="entry name" value="alpha/beta-Hydrolases"/>
    <property type="match status" value="1"/>
</dbReference>
<evidence type="ECO:0000256" key="1">
    <source>
        <dbReference type="ARBA" id="ARBA00008645"/>
    </source>
</evidence>
<evidence type="ECO:0000313" key="5">
    <source>
        <dbReference type="Proteomes" id="UP001165524"/>
    </source>
</evidence>
<name>A0ABT0E2X3_9GAMM</name>
<evidence type="ECO:0000259" key="3">
    <source>
        <dbReference type="Pfam" id="PF00561"/>
    </source>
</evidence>
<dbReference type="RefSeq" id="WP_246947117.1">
    <property type="nucleotide sequence ID" value="NZ_JALKII010000001.1"/>
</dbReference>
<keyword evidence="2 4" id="KW-0378">Hydrolase</keyword>
<dbReference type="PRINTS" id="PR00111">
    <property type="entry name" value="ABHYDROLASE"/>
</dbReference>
<dbReference type="GO" id="GO:0016787">
    <property type="term" value="F:hydrolase activity"/>
    <property type="evidence" value="ECO:0007669"/>
    <property type="project" value="UniProtKB-KW"/>
</dbReference>
<dbReference type="Proteomes" id="UP001165524">
    <property type="component" value="Unassembled WGS sequence"/>
</dbReference>
<reference evidence="4" key="1">
    <citation type="submission" date="2022-04" db="EMBL/GenBank/DDBJ databases">
        <title>Alcanivorax sp. CY1518 draft genome sequence.</title>
        <authorList>
            <person name="Zhao G."/>
            <person name="An M."/>
        </authorList>
    </citation>
    <scope>NUCLEOTIDE SEQUENCE</scope>
    <source>
        <strain evidence="4">CY1518</strain>
    </source>
</reference>
<proteinExistence type="inferred from homology"/>
<gene>
    <name evidence="4" type="ORF">MU846_00365</name>
</gene>